<reference evidence="8 9" key="1">
    <citation type="submission" date="2018-05" db="EMBL/GenBank/DDBJ databases">
        <title>Komagataeibacter cocois sp. nov., for a novel cellulose- producing strain isolated from coconut milk.</title>
        <authorList>
            <person name="Liu L."/>
            <person name="Wang Y."/>
            <person name="Liu S."/>
            <person name="Bi J."/>
            <person name="Chen H."/>
            <person name="Deng J."/>
            <person name="Zhang C."/>
            <person name="Hu Q."/>
            <person name="Li C."/>
        </authorList>
    </citation>
    <scope>NUCLEOTIDE SEQUENCE [LARGE SCALE GENOMIC DNA]</scope>
    <source>
        <strain evidence="8 9">WE7</strain>
    </source>
</reference>
<comment type="caution">
    <text evidence="8">The sequence shown here is derived from an EMBL/GenBank/DDBJ whole genome shotgun (WGS) entry which is preliminary data.</text>
</comment>
<dbReference type="GO" id="GO:0008170">
    <property type="term" value="F:N-methyltransferase activity"/>
    <property type="evidence" value="ECO:0007669"/>
    <property type="project" value="InterPro"/>
</dbReference>
<dbReference type="EMBL" id="QEXL01000014">
    <property type="protein sequence ID" value="RBM06008.1"/>
    <property type="molecule type" value="Genomic_DNA"/>
</dbReference>
<evidence type="ECO:0000256" key="1">
    <source>
        <dbReference type="ARBA" id="ARBA00006594"/>
    </source>
</evidence>
<organism evidence="8 9">
    <name type="scientific">Novacetimonas cocois</name>
    <dbReference type="NCBI Taxonomy" id="1747507"/>
    <lineage>
        <taxon>Bacteria</taxon>
        <taxon>Pseudomonadati</taxon>
        <taxon>Pseudomonadota</taxon>
        <taxon>Alphaproteobacteria</taxon>
        <taxon>Acetobacterales</taxon>
        <taxon>Acetobacteraceae</taxon>
        <taxon>Novacetimonas</taxon>
    </lineage>
</organism>
<dbReference type="PIRSF" id="PIRSF015855">
    <property type="entry name" value="TypeIII_Mtase_mKpnI"/>
    <property type="match status" value="1"/>
</dbReference>
<dbReference type="GO" id="GO:0032259">
    <property type="term" value="P:methylation"/>
    <property type="evidence" value="ECO:0007669"/>
    <property type="project" value="UniProtKB-KW"/>
</dbReference>
<evidence type="ECO:0000256" key="2">
    <source>
        <dbReference type="ARBA" id="ARBA00011900"/>
    </source>
</evidence>
<name>A0A365YTL0_9PROT</name>
<dbReference type="AlphaFoldDB" id="A0A365YTL0"/>
<dbReference type="OrthoDB" id="9816043at2"/>
<dbReference type="GO" id="GO:0009007">
    <property type="term" value="F:site-specific DNA-methyltransferase (adenine-specific) activity"/>
    <property type="evidence" value="ECO:0007669"/>
    <property type="project" value="UniProtKB-EC"/>
</dbReference>
<keyword evidence="5" id="KW-0949">S-adenosyl-L-methionine</keyword>
<comment type="similarity">
    <text evidence="1">Belongs to the N(4)/N(6)-methyltransferase family.</text>
</comment>
<dbReference type="SUPFAM" id="SSF53335">
    <property type="entry name" value="S-adenosyl-L-methionine-dependent methyltransferases"/>
    <property type="match status" value="1"/>
</dbReference>
<dbReference type="GO" id="GO:0003677">
    <property type="term" value="F:DNA binding"/>
    <property type="evidence" value="ECO:0007669"/>
    <property type="project" value="InterPro"/>
</dbReference>
<dbReference type="EC" id="2.1.1.72" evidence="2"/>
<gene>
    <name evidence="8" type="ORF">NJLHNGOC_11020</name>
</gene>
<dbReference type="PRINTS" id="PR00506">
    <property type="entry name" value="D21N6MTFRASE"/>
</dbReference>
<dbReference type="RefSeq" id="WP_113596404.1">
    <property type="nucleotide sequence ID" value="NZ_QEXL01000014.1"/>
</dbReference>
<keyword evidence="3 8" id="KW-0489">Methyltransferase</keyword>
<keyword evidence="4 8" id="KW-0808">Transferase</keyword>
<keyword evidence="9" id="KW-1185">Reference proteome</keyword>
<evidence type="ECO:0000256" key="4">
    <source>
        <dbReference type="ARBA" id="ARBA00022679"/>
    </source>
</evidence>
<dbReference type="Proteomes" id="UP000252680">
    <property type="component" value="Unassembled WGS sequence"/>
</dbReference>
<dbReference type="InterPro" id="IPR002295">
    <property type="entry name" value="N4/N6-MTase_EcoPI_Mod-like"/>
</dbReference>
<evidence type="ECO:0000256" key="6">
    <source>
        <dbReference type="ARBA" id="ARBA00047942"/>
    </source>
</evidence>
<sequence>MKKLKMHSPDLSQHNIARIRDLFPDCVTEAHDSTTGQLRLMIDFDQLKQELSEHIVEGPQERYRLDWPGKRAALALANAPIARTFRPCREKREEFESTGNLFLEGDNLEVLKLLQETYLGRIDFIYIDPPYNTGNDFVYNDDFSETVENYLIRTNQMDGARERLVANPDSSGRFHSDWLDMIYPRIKLARNLLADDGIIVASIDENEISNLRKVFDEIFGEENMLFQITLLCNPKGRSQDRYVANCHEYLVGYAKRQLPKGALNVPKDDDEISENYRLSDDRGSYRELELRNTHREFGKHNRPNLYYPFYVNGKGQISLEPKRGYLAIHPDWDDGFKGCWTWGEDKARTQLNDVVARKVKGAWKIFRKNYATDADGKATKQVKSIWTDRSFHTEKGQAAFNELFQSREKYFQSPKSVDTLRELLRMATDRESTILDFFAGSGTTAHAVLAQNAADGGMRKFMMVQIAEPTPEDSVARRAGYATVSEITKERIRRAGQQISEGKCHPEWNRDIGFRVFRIDTSNMKDVYYRPDELKQSDLLDMVDNVKKGRTAEDLLFQVLVDWGMDLTLPVRCETVKGKSVFFVDDGAFIACFDRGITEDLVKALARHKPQRIVFRDNGFVSDAVRINAEQIFRQFSPSTEVRAI</sequence>
<dbReference type="InterPro" id="IPR002052">
    <property type="entry name" value="DNA_methylase_N6_adenine_CS"/>
</dbReference>
<dbReference type="Pfam" id="PF01555">
    <property type="entry name" value="N6_N4_Mtase"/>
    <property type="match status" value="1"/>
</dbReference>
<comment type="catalytic activity">
    <reaction evidence="6">
        <text>a 2'-deoxyadenosine in DNA + S-adenosyl-L-methionine = an N(6)-methyl-2'-deoxyadenosine in DNA + S-adenosyl-L-homocysteine + H(+)</text>
        <dbReference type="Rhea" id="RHEA:15197"/>
        <dbReference type="Rhea" id="RHEA-COMP:12418"/>
        <dbReference type="Rhea" id="RHEA-COMP:12419"/>
        <dbReference type="ChEBI" id="CHEBI:15378"/>
        <dbReference type="ChEBI" id="CHEBI:57856"/>
        <dbReference type="ChEBI" id="CHEBI:59789"/>
        <dbReference type="ChEBI" id="CHEBI:90615"/>
        <dbReference type="ChEBI" id="CHEBI:90616"/>
        <dbReference type="EC" id="2.1.1.72"/>
    </reaction>
</comment>
<dbReference type="InterPro" id="IPR002941">
    <property type="entry name" value="DNA_methylase_N4/N6"/>
</dbReference>
<accession>A0A365YTL0</accession>
<evidence type="ECO:0000256" key="3">
    <source>
        <dbReference type="ARBA" id="ARBA00022603"/>
    </source>
</evidence>
<dbReference type="PROSITE" id="PS00092">
    <property type="entry name" value="N6_MTASE"/>
    <property type="match status" value="1"/>
</dbReference>
<dbReference type="InterPro" id="IPR029063">
    <property type="entry name" value="SAM-dependent_MTases_sf"/>
</dbReference>
<evidence type="ECO:0000313" key="9">
    <source>
        <dbReference type="Proteomes" id="UP000252680"/>
    </source>
</evidence>
<proteinExistence type="inferred from homology"/>
<dbReference type="Gene3D" id="3.40.50.150">
    <property type="entry name" value="Vaccinia Virus protein VP39"/>
    <property type="match status" value="1"/>
</dbReference>
<evidence type="ECO:0000256" key="5">
    <source>
        <dbReference type="ARBA" id="ARBA00022691"/>
    </source>
</evidence>
<feature type="domain" description="DNA methylase N-4/N-6" evidence="7">
    <location>
        <begin position="122"/>
        <end position="452"/>
    </location>
</feature>
<protein>
    <recommendedName>
        <fullName evidence="2">site-specific DNA-methyltransferase (adenine-specific)</fullName>
        <ecNumber evidence="2">2.1.1.72</ecNumber>
    </recommendedName>
</protein>
<evidence type="ECO:0000259" key="7">
    <source>
        <dbReference type="Pfam" id="PF01555"/>
    </source>
</evidence>
<evidence type="ECO:0000313" key="8">
    <source>
        <dbReference type="EMBL" id="RBM06008.1"/>
    </source>
</evidence>